<dbReference type="GO" id="GO:0003677">
    <property type="term" value="F:DNA binding"/>
    <property type="evidence" value="ECO:0007669"/>
    <property type="project" value="UniProtKB-KW"/>
</dbReference>
<evidence type="ECO:0000256" key="5">
    <source>
        <dbReference type="ARBA" id="ARBA00023163"/>
    </source>
</evidence>
<dbReference type="Pfam" id="PF00126">
    <property type="entry name" value="HTH_1"/>
    <property type="match status" value="1"/>
</dbReference>
<dbReference type="EMBL" id="JXXE01000232">
    <property type="protein sequence ID" value="KIZ43164.1"/>
    <property type="molecule type" value="Genomic_DNA"/>
</dbReference>
<dbReference type="PANTHER" id="PTHR30419:SF31">
    <property type="entry name" value="BLR3139 PROTEIN"/>
    <property type="match status" value="1"/>
</dbReference>
<dbReference type="PROSITE" id="PS50931">
    <property type="entry name" value="HTH_LYSR"/>
    <property type="match status" value="1"/>
</dbReference>
<evidence type="ECO:0000256" key="1">
    <source>
        <dbReference type="ARBA" id="ARBA00003502"/>
    </source>
</evidence>
<evidence type="ECO:0000256" key="4">
    <source>
        <dbReference type="ARBA" id="ARBA00023125"/>
    </source>
</evidence>
<proteinExistence type="inferred from homology"/>
<gene>
    <name evidence="7" type="ORF">OO17_11645</name>
</gene>
<dbReference type="GO" id="GO:0005829">
    <property type="term" value="C:cytosol"/>
    <property type="evidence" value="ECO:0007669"/>
    <property type="project" value="TreeGrafter"/>
</dbReference>
<dbReference type="InterPro" id="IPR050950">
    <property type="entry name" value="HTH-type_LysR_regulators"/>
</dbReference>
<dbReference type="PATRIC" id="fig|1076.23.peg.2386"/>
<accession>A0A0D7EQQ9</accession>
<name>A0A0D7EQQ9_RHOPL</name>
<dbReference type="CDD" id="cd05466">
    <property type="entry name" value="PBP2_LTTR_substrate"/>
    <property type="match status" value="1"/>
</dbReference>
<keyword evidence="5" id="KW-0804">Transcription</keyword>
<dbReference type="GO" id="GO:0003700">
    <property type="term" value="F:DNA-binding transcription factor activity"/>
    <property type="evidence" value="ECO:0007669"/>
    <property type="project" value="InterPro"/>
</dbReference>
<dbReference type="Proteomes" id="UP000032515">
    <property type="component" value="Unassembled WGS sequence"/>
</dbReference>
<evidence type="ECO:0000256" key="3">
    <source>
        <dbReference type="ARBA" id="ARBA00023015"/>
    </source>
</evidence>
<reference evidence="7 8" key="1">
    <citation type="submission" date="2014-11" db="EMBL/GenBank/DDBJ databases">
        <title>Genomics and ecophysiology of heterotrophic nitrogen fixing bacteria isolated from estuarine surface water.</title>
        <authorList>
            <person name="Bentzon-Tilia M."/>
            <person name="Severin I."/>
            <person name="Hansen L.H."/>
            <person name="Riemann L."/>
        </authorList>
    </citation>
    <scope>NUCLEOTIDE SEQUENCE [LARGE SCALE GENOMIC DNA]</scope>
    <source>
        <strain evidence="7 8">BAL398</strain>
    </source>
</reference>
<dbReference type="InterPro" id="IPR000847">
    <property type="entry name" value="LysR_HTH_N"/>
</dbReference>
<protein>
    <submittedName>
        <fullName evidence="7">LysR family transcriptional regulator</fullName>
    </submittedName>
</protein>
<evidence type="ECO:0000313" key="7">
    <source>
        <dbReference type="EMBL" id="KIZ43164.1"/>
    </source>
</evidence>
<keyword evidence="3" id="KW-0805">Transcription regulation</keyword>
<dbReference type="SUPFAM" id="SSF53850">
    <property type="entry name" value="Periplasmic binding protein-like II"/>
    <property type="match status" value="1"/>
</dbReference>
<comment type="caution">
    <text evidence="7">The sequence shown here is derived from an EMBL/GenBank/DDBJ whole genome shotgun (WGS) entry which is preliminary data.</text>
</comment>
<dbReference type="RefSeq" id="WP_044410455.1">
    <property type="nucleotide sequence ID" value="NZ_JXXE01000232.1"/>
</dbReference>
<dbReference type="SUPFAM" id="SSF46785">
    <property type="entry name" value="Winged helix' DNA-binding domain"/>
    <property type="match status" value="1"/>
</dbReference>
<sequence>MYEKFEYLLALEREKHFGRAAQVCGVSQPNLSAALKQLELQFGVMLVDRGARFMGFTPEGLRILDWARSIVGEFRAMEAEIELMKLGNAGHLRIAAIPTALPILSLLTNAYWARHPGVHVSISSCTSAEVLSRLDNLEADIGITYFDLESVGRNAELPLYHERYCLIAARDMAMMDRPTVTWEEVAKMPLCLPLADTQNRRIYDRIFKEIGVTVQPALESNDYTVRISHLRGGRLATVMPRIMAGDWAMPAELVAVPIVAPETSTLIGLIYPKRDPMPPLTVAMISEARQLVPVLTAMS</sequence>
<dbReference type="Gene3D" id="1.10.10.10">
    <property type="entry name" value="Winged helix-like DNA-binding domain superfamily/Winged helix DNA-binding domain"/>
    <property type="match status" value="1"/>
</dbReference>
<dbReference type="Gene3D" id="3.40.190.290">
    <property type="match status" value="1"/>
</dbReference>
<dbReference type="PRINTS" id="PR00039">
    <property type="entry name" value="HTHLYSR"/>
</dbReference>
<evidence type="ECO:0000256" key="2">
    <source>
        <dbReference type="ARBA" id="ARBA00009437"/>
    </source>
</evidence>
<organism evidence="7 8">
    <name type="scientific">Rhodopseudomonas palustris</name>
    <dbReference type="NCBI Taxonomy" id="1076"/>
    <lineage>
        <taxon>Bacteria</taxon>
        <taxon>Pseudomonadati</taxon>
        <taxon>Pseudomonadota</taxon>
        <taxon>Alphaproteobacteria</taxon>
        <taxon>Hyphomicrobiales</taxon>
        <taxon>Nitrobacteraceae</taxon>
        <taxon>Rhodopseudomonas</taxon>
    </lineage>
</organism>
<keyword evidence="4" id="KW-0238">DNA-binding</keyword>
<comment type="function">
    <text evidence="1">NodD regulates the expression of the nodABCFE genes which encode other nodulation proteins. NodD is also a negative regulator of its own expression. Binds flavonoids as inducers.</text>
</comment>
<dbReference type="AlphaFoldDB" id="A0A0D7EQQ9"/>
<dbReference type="InterPro" id="IPR005119">
    <property type="entry name" value="LysR_subst-bd"/>
</dbReference>
<dbReference type="InterPro" id="IPR036390">
    <property type="entry name" value="WH_DNA-bd_sf"/>
</dbReference>
<evidence type="ECO:0000313" key="8">
    <source>
        <dbReference type="Proteomes" id="UP000032515"/>
    </source>
</evidence>
<dbReference type="OrthoDB" id="9775392at2"/>
<dbReference type="PANTHER" id="PTHR30419">
    <property type="entry name" value="HTH-TYPE TRANSCRIPTIONAL REGULATOR YBHD"/>
    <property type="match status" value="1"/>
</dbReference>
<dbReference type="Pfam" id="PF03466">
    <property type="entry name" value="LysR_substrate"/>
    <property type="match status" value="1"/>
</dbReference>
<evidence type="ECO:0000259" key="6">
    <source>
        <dbReference type="PROSITE" id="PS50931"/>
    </source>
</evidence>
<comment type="similarity">
    <text evidence="2">Belongs to the LysR transcriptional regulatory family.</text>
</comment>
<dbReference type="InterPro" id="IPR036388">
    <property type="entry name" value="WH-like_DNA-bd_sf"/>
</dbReference>
<feature type="domain" description="HTH lysR-type" evidence="6">
    <location>
        <begin position="1"/>
        <end position="57"/>
    </location>
</feature>